<dbReference type="AlphaFoldDB" id="A0A8S1Y944"/>
<keyword evidence="1" id="KW-0812">Transmembrane</keyword>
<proteinExistence type="predicted"/>
<feature type="transmembrane region" description="Helical" evidence="1">
    <location>
        <begin position="210"/>
        <end position="236"/>
    </location>
</feature>
<sequence length="335" mass="39327">MLILSLKKNTFFYPIVILDKDLLKKKRGLLGWTQRIVSPIFKNFYDLKFCFILEILIMLIKQISSYINLIDDKNLTTFSQVGPNNNNQIASNSPQIKYLTLNRDYPTATQNNKISLEKGNHISFELILQGTWQKGLIKFQFGAEIILFQYQTPTSFENFSIICDSYQAEIKTINFILQQSDSKIIKFTMSNDGMDRFQLEIYQYQKLNTIIYALNVLSVFMEYIWMAFGMNVLYIQYLYRNWMLIILQFQSTFFQISPQINFYLIKKGRQLFLSDQAIVEEQVKMELISDTYNTNQLPILMQYIGRSDLLGVLKNNQGTTRLINEVKNNIGTYLI</sequence>
<evidence type="ECO:0008006" key="4">
    <source>
        <dbReference type="Google" id="ProtNLM"/>
    </source>
</evidence>
<organism evidence="2 3">
    <name type="scientific">Paramecium pentaurelia</name>
    <dbReference type="NCBI Taxonomy" id="43138"/>
    <lineage>
        <taxon>Eukaryota</taxon>
        <taxon>Sar</taxon>
        <taxon>Alveolata</taxon>
        <taxon>Ciliophora</taxon>
        <taxon>Intramacronucleata</taxon>
        <taxon>Oligohymenophorea</taxon>
        <taxon>Peniculida</taxon>
        <taxon>Parameciidae</taxon>
        <taxon>Paramecium</taxon>
    </lineage>
</organism>
<reference evidence="2" key="1">
    <citation type="submission" date="2021-01" db="EMBL/GenBank/DDBJ databases">
        <authorList>
            <consortium name="Genoscope - CEA"/>
            <person name="William W."/>
        </authorList>
    </citation>
    <scope>NUCLEOTIDE SEQUENCE</scope>
</reference>
<protein>
    <recommendedName>
        <fullName evidence="4">Transmembrane protein</fullName>
    </recommendedName>
</protein>
<dbReference type="Proteomes" id="UP000689195">
    <property type="component" value="Unassembled WGS sequence"/>
</dbReference>
<keyword evidence="1" id="KW-1133">Transmembrane helix</keyword>
<feature type="transmembrane region" description="Helical" evidence="1">
    <location>
        <begin position="242"/>
        <end position="264"/>
    </location>
</feature>
<comment type="caution">
    <text evidence="2">The sequence shown here is derived from an EMBL/GenBank/DDBJ whole genome shotgun (WGS) entry which is preliminary data.</text>
</comment>
<evidence type="ECO:0000313" key="3">
    <source>
        <dbReference type="Proteomes" id="UP000689195"/>
    </source>
</evidence>
<evidence type="ECO:0000313" key="2">
    <source>
        <dbReference type="EMBL" id="CAD8209913.1"/>
    </source>
</evidence>
<dbReference type="EMBL" id="CAJJDO010000157">
    <property type="protein sequence ID" value="CAD8209913.1"/>
    <property type="molecule type" value="Genomic_DNA"/>
</dbReference>
<gene>
    <name evidence="2" type="ORF">PPENT_87.1.T1570013</name>
</gene>
<keyword evidence="3" id="KW-1185">Reference proteome</keyword>
<name>A0A8S1Y944_9CILI</name>
<evidence type="ECO:0000256" key="1">
    <source>
        <dbReference type="SAM" id="Phobius"/>
    </source>
</evidence>
<accession>A0A8S1Y944</accession>
<keyword evidence="1" id="KW-0472">Membrane</keyword>